<dbReference type="AlphaFoldDB" id="W2S3J0"/>
<dbReference type="OrthoDB" id="58416at2759"/>
<dbReference type="Gene3D" id="1.20.120.520">
    <property type="entry name" value="nmb1532 protein domain like"/>
    <property type="match status" value="1"/>
</dbReference>
<evidence type="ECO:0000256" key="1">
    <source>
        <dbReference type="SAM" id="MobiDB-lite"/>
    </source>
</evidence>
<dbReference type="EMBL" id="KB822718">
    <property type="protein sequence ID" value="ETN42504.1"/>
    <property type="molecule type" value="Genomic_DNA"/>
</dbReference>
<accession>W2S3J0</accession>
<sequence>MSSPISATAVPSASIPLSSSFTSLPSKSSARPKLKLTTQDVDNDAKPKTASASNNTRFYAHLLYVTGPERERIMARSISSSSTTSQCSRGSVHSQASSHTSTNSIHASKVPPVPPVTPASQFALSTVDTPSYVDEHWPLIATTNPDSVPSHIPRTHPAFHCASHMAQVHNLFIRCLNSIYNHSLLLSPSTTGPNNETASFLQYCRIFTSLLHHHHHVEDTYLFPAFETLLAQPGARSTTTAPQHATFLPGLATFTAYVTRTIPQEYCGLTLRNHLSRFAPGLVQHLHDEIPRILSMWRAPSPDLAKVWAVADKMGRSAGGSSLWEAPTMVLACVDREMIMDGKLCDFPHMPRPVELLARKVLSRRHADVWRFAPFGFDGVRRVVPPVQGGRRR</sequence>
<dbReference type="PANTHER" id="PTHR38048">
    <property type="entry name" value="EXPRESSED PROTEIN"/>
    <property type="match status" value="1"/>
</dbReference>
<dbReference type="CDD" id="cd12108">
    <property type="entry name" value="Hr-like"/>
    <property type="match status" value="1"/>
</dbReference>
<dbReference type="HOGENOM" id="CLU_066708_0_1_1"/>
<feature type="domain" description="Hemerythrin-like" evidence="2">
    <location>
        <begin position="197"/>
        <end position="289"/>
    </location>
</feature>
<organism evidence="3 4">
    <name type="scientific">Cyphellophora europaea (strain CBS 101466)</name>
    <name type="common">Phialophora europaea</name>
    <dbReference type="NCBI Taxonomy" id="1220924"/>
    <lineage>
        <taxon>Eukaryota</taxon>
        <taxon>Fungi</taxon>
        <taxon>Dikarya</taxon>
        <taxon>Ascomycota</taxon>
        <taxon>Pezizomycotina</taxon>
        <taxon>Eurotiomycetes</taxon>
        <taxon>Chaetothyriomycetidae</taxon>
        <taxon>Chaetothyriales</taxon>
        <taxon>Cyphellophoraceae</taxon>
        <taxon>Cyphellophora</taxon>
    </lineage>
</organism>
<dbReference type="GeneID" id="19969000"/>
<dbReference type="STRING" id="1220924.W2S3J0"/>
<dbReference type="InterPro" id="IPR012312">
    <property type="entry name" value="Hemerythrin-like"/>
</dbReference>
<dbReference type="InterPro" id="IPR053206">
    <property type="entry name" value="Dimeric_xanthone_biosynth"/>
</dbReference>
<dbReference type="InParanoid" id="W2S3J0"/>
<proteinExistence type="predicted"/>
<feature type="compositionally biased region" description="Low complexity" evidence="1">
    <location>
        <begin position="11"/>
        <end position="29"/>
    </location>
</feature>
<dbReference type="Pfam" id="PF01814">
    <property type="entry name" value="Hemerythrin"/>
    <property type="match status" value="1"/>
</dbReference>
<dbReference type="RefSeq" id="XP_008714240.1">
    <property type="nucleotide sequence ID" value="XM_008716018.1"/>
</dbReference>
<feature type="region of interest" description="Disordered" evidence="1">
    <location>
        <begin position="76"/>
        <end position="113"/>
    </location>
</feature>
<feature type="region of interest" description="Disordered" evidence="1">
    <location>
        <begin position="1"/>
        <end position="52"/>
    </location>
</feature>
<dbReference type="Proteomes" id="UP000030752">
    <property type="component" value="Unassembled WGS sequence"/>
</dbReference>
<dbReference type="eggNOG" id="ENOG502SKMW">
    <property type="taxonomic scope" value="Eukaryota"/>
</dbReference>
<evidence type="ECO:0000313" key="3">
    <source>
        <dbReference type="EMBL" id="ETN42504.1"/>
    </source>
</evidence>
<dbReference type="PANTHER" id="PTHR38048:SF2">
    <property type="entry name" value="HEMERYTHRIN-LIKE DOMAIN-CONTAINING PROTEIN"/>
    <property type="match status" value="1"/>
</dbReference>
<dbReference type="VEuPathDB" id="FungiDB:HMPREF1541_01661"/>
<reference evidence="3 4" key="1">
    <citation type="submission" date="2013-03" db="EMBL/GenBank/DDBJ databases">
        <title>The Genome Sequence of Phialophora europaea CBS 101466.</title>
        <authorList>
            <consortium name="The Broad Institute Genomics Platform"/>
            <person name="Cuomo C."/>
            <person name="de Hoog S."/>
            <person name="Gorbushina A."/>
            <person name="Walker B."/>
            <person name="Young S.K."/>
            <person name="Zeng Q."/>
            <person name="Gargeya S."/>
            <person name="Fitzgerald M."/>
            <person name="Haas B."/>
            <person name="Abouelleil A."/>
            <person name="Allen A.W."/>
            <person name="Alvarado L."/>
            <person name="Arachchi H.M."/>
            <person name="Berlin A.M."/>
            <person name="Chapman S.B."/>
            <person name="Gainer-Dewar J."/>
            <person name="Goldberg J."/>
            <person name="Griggs A."/>
            <person name="Gujja S."/>
            <person name="Hansen M."/>
            <person name="Howarth C."/>
            <person name="Imamovic A."/>
            <person name="Ireland A."/>
            <person name="Larimer J."/>
            <person name="McCowan C."/>
            <person name="Murphy C."/>
            <person name="Pearson M."/>
            <person name="Poon T.W."/>
            <person name="Priest M."/>
            <person name="Roberts A."/>
            <person name="Saif S."/>
            <person name="Shea T."/>
            <person name="Sisk P."/>
            <person name="Sykes S."/>
            <person name="Wortman J."/>
            <person name="Nusbaum C."/>
            <person name="Birren B."/>
        </authorList>
    </citation>
    <scope>NUCLEOTIDE SEQUENCE [LARGE SCALE GENOMIC DNA]</scope>
    <source>
        <strain evidence="3 4">CBS 101466</strain>
    </source>
</reference>
<evidence type="ECO:0000259" key="2">
    <source>
        <dbReference type="Pfam" id="PF01814"/>
    </source>
</evidence>
<keyword evidence="4" id="KW-1185">Reference proteome</keyword>
<name>W2S3J0_CYPE1</name>
<gene>
    <name evidence="3" type="ORF">HMPREF1541_01661</name>
</gene>
<evidence type="ECO:0000313" key="4">
    <source>
        <dbReference type="Proteomes" id="UP000030752"/>
    </source>
</evidence>
<protein>
    <recommendedName>
        <fullName evidence="2">Hemerythrin-like domain-containing protein</fullName>
    </recommendedName>
</protein>
<feature type="compositionally biased region" description="Low complexity" evidence="1">
    <location>
        <begin position="77"/>
        <end position="91"/>
    </location>
</feature>
<feature type="compositionally biased region" description="Polar residues" evidence="1">
    <location>
        <begin position="92"/>
        <end position="106"/>
    </location>
</feature>